<dbReference type="AlphaFoldDB" id="A0A5N6U4K4"/>
<evidence type="ECO:0000313" key="4">
    <source>
        <dbReference type="Proteomes" id="UP000325780"/>
    </source>
</evidence>
<proteinExistence type="predicted"/>
<organism evidence="3 4">
    <name type="scientific">Aspergillus avenaceus</name>
    <dbReference type="NCBI Taxonomy" id="36643"/>
    <lineage>
        <taxon>Eukaryota</taxon>
        <taxon>Fungi</taxon>
        <taxon>Dikarya</taxon>
        <taxon>Ascomycota</taxon>
        <taxon>Pezizomycotina</taxon>
        <taxon>Eurotiomycetes</taxon>
        <taxon>Eurotiomycetidae</taxon>
        <taxon>Eurotiales</taxon>
        <taxon>Aspergillaceae</taxon>
        <taxon>Aspergillus</taxon>
        <taxon>Aspergillus subgen. Circumdati</taxon>
    </lineage>
</organism>
<protein>
    <recommendedName>
        <fullName evidence="2">SRR1-like domain-containing protein</fullName>
    </recommendedName>
</protein>
<feature type="compositionally biased region" description="Basic and acidic residues" evidence="1">
    <location>
        <begin position="55"/>
        <end position="71"/>
    </location>
</feature>
<dbReference type="PANTHER" id="PTHR42080">
    <property type="entry name" value="SRR1 DOMAIN-CONTAINING PROTEIN"/>
    <property type="match status" value="1"/>
</dbReference>
<feature type="region of interest" description="Disordered" evidence="1">
    <location>
        <begin position="1"/>
        <end position="134"/>
    </location>
</feature>
<feature type="compositionally biased region" description="Acidic residues" evidence="1">
    <location>
        <begin position="97"/>
        <end position="130"/>
    </location>
</feature>
<sequence length="479" mass="53331">MASHEASPKISPVEEARVIDKVILDQENADQKDENEAHADPEDVGQTASDQASADPKDENQASEVEARAGQESETQATKVEASPNEAGASQTSTDEKTEDETEASLADEGETITDQETAETGEGQEEILDISDIKEANPVDQAIAIMDHIYESGTPFFPKEQLASIAKKLREPYQNGDCFNIAGIDGKVVVFSLFNPVQIDSDDDEAQNANVPPGIMYISSVEMRMDMVRQREIHCASLCSVRLCHPHFGIPKVKNTQTYAMEDIHMVEKLLNFSILEWEECKVYRKVQRVLKTVGGMHRINKIIGFACGSISSLNRYRATRSTWQHALLLTVKATLERYNEGEITCYAQDPAYTEVDEAMLSKVGIKVLKDPDGLLEADDSSVVVACRPSFPLKEIIADNARPAILIWDRIGVEGRTPYYRNWSRNPDTARVKAFKKGYYEYKFGLDFIHFACMAIYSRRPPPRSAPQNAPLDDDKGA</sequence>
<evidence type="ECO:0000259" key="2">
    <source>
        <dbReference type="Pfam" id="PF07985"/>
    </source>
</evidence>
<dbReference type="Pfam" id="PF07985">
    <property type="entry name" value="SRR1"/>
    <property type="match status" value="1"/>
</dbReference>
<dbReference type="EMBL" id="ML742037">
    <property type="protein sequence ID" value="KAE8153567.1"/>
    <property type="molecule type" value="Genomic_DNA"/>
</dbReference>
<evidence type="ECO:0000256" key="1">
    <source>
        <dbReference type="SAM" id="MobiDB-lite"/>
    </source>
</evidence>
<name>A0A5N6U4K4_ASPAV</name>
<evidence type="ECO:0000313" key="3">
    <source>
        <dbReference type="EMBL" id="KAE8153567.1"/>
    </source>
</evidence>
<reference evidence="3 4" key="1">
    <citation type="submission" date="2019-04" db="EMBL/GenBank/DDBJ databases">
        <title>Friends and foes A comparative genomics study of 23 Aspergillus species from section Flavi.</title>
        <authorList>
            <consortium name="DOE Joint Genome Institute"/>
            <person name="Kjaerbolling I."/>
            <person name="Vesth T."/>
            <person name="Frisvad J.C."/>
            <person name="Nybo J.L."/>
            <person name="Theobald S."/>
            <person name="Kildgaard S."/>
            <person name="Isbrandt T."/>
            <person name="Kuo A."/>
            <person name="Sato A."/>
            <person name="Lyhne E.K."/>
            <person name="Kogle M.E."/>
            <person name="Wiebenga A."/>
            <person name="Kun R.S."/>
            <person name="Lubbers R.J."/>
            <person name="Makela M.R."/>
            <person name="Barry K."/>
            <person name="Chovatia M."/>
            <person name="Clum A."/>
            <person name="Daum C."/>
            <person name="Haridas S."/>
            <person name="He G."/>
            <person name="LaButti K."/>
            <person name="Lipzen A."/>
            <person name="Mondo S."/>
            <person name="Riley R."/>
            <person name="Salamov A."/>
            <person name="Simmons B.A."/>
            <person name="Magnuson J.K."/>
            <person name="Henrissat B."/>
            <person name="Mortensen U.H."/>
            <person name="Larsen T.O."/>
            <person name="Devries R.P."/>
            <person name="Grigoriev I.V."/>
            <person name="Machida M."/>
            <person name="Baker S.E."/>
            <person name="Andersen M.R."/>
        </authorList>
    </citation>
    <scope>NUCLEOTIDE SEQUENCE [LARGE SCALE GENOMIC DNA]</scope>
    <source>
        <strain evidence="3 4">IBT 18842</strain>
    </source>
</reference>
<dbReference type="Proteomes" id="UP000325780">
    <property type="component" value="Unassembled WGS sequence"/>
</dbReference>
<feature type="compositionally biased region" description="Basic and acidic residues" evidence="1">
    <location>
        <begin position="12"/>
        <end position="41"/>
    </location>
</feature>
<dbReference type="OrthoDB" id="5230585at2759"/>
<feature type="domain" description="SRR1-like" evidence="2">
    <location>
        <begin position="291"/>
        <end position="413"/>
    </location>
</feature>
<gene>
    <name evidence="3" type="ORF">BDV25DRAFT_136686</name>
</gene>
<keyword evidence="4" id="KW-1185">Reference proteome</keyword>
<dbReference type="InterPro" id="IPR012942">
    <property type="entry name" value="SRR1-like"/>
</dbReference>
<dbReference type="PANTHER" id="PTHR42080:SF3">
    <property type="entry name" value="SRR1-LIKE DOMAIN-CONTAINING PROTEIN"/>
    <property type="match status" value="1"/>
</dbReference>
<accession>A0A5N6U4K4</accession>